<keyword evidence="1" id="KW-0132">Cell division</keyword>
<dbReference type="GO" id="GO:0016567">
    <property type="term" value="P:protein ubiquitination"/>
    <property type="evidence" value="ECO:0007669"/>
    <property type="project" value="TreeGrafter"/>
</dbReference>
<name>A0A507E6C2_9FUNG</name>
<dbReference type="Proteomes" id="UP000320333">
    <property type="component" value="Unassembled WGS sequence"/>
</dbReference>
<keyword evidence="2" id="KW-0677">Repeat</keyword>
<dbReference type="InterPro" id="IPR011990">
    <property type="entry name" value="TPR-like_helical_dom_sf"/>
</dbReference>
<dbReference type="GO" id="GO:0051301">
    <property type="term" value="P:cell division"/>
    <property type="evidence" value="ECO:0007669"/>
    <property type="project" value="UniProtKB-KW"/>
</dbReference>
<accession>A0A507E6C2</accession>
<dbReference type="Pfam" id="PF04049">
    <property type="entry name" value="ANAPC8"/>
    <property type="match status" value="1"/>
</dbReference>
<comment type="caution">
    <text evidence="9">The sequence shown here is derived from an EMBL/GenBank/DDBJ whole genome shotgun (WGS) entry which is preliminary data.</text>
</comment>
<dbReference type="GO" id="GO:0031145">
    <property type="term" value="P:anaphase-promoting complex-dependent catabolic process"/>
    <property type="evidence" value="ECO:0007669"/>
    <property type="project" value="TreeGrafter"/>
</dbReference>
<dbReference type="SUPFAM" id="SSF48452">
    <property type="entry name" value="TPR-like"/>
    <property type="match status" value="2"/>
</dbReference>
<dbReference type="Gene3D" id="1.25.40.10">
    <property type="entry name" value="Tetratricopeptide repeat domain"/>
    <property type="match status" value="2"/>
</dbReference>
<proteinExistence type="predicted"/>
<gene>
    <name evidence="9" type="ORF">CcCBS67573_g09144</name>
</gene>
<evidence type="ECO:0000256" key="2">
    <source>
        <dbReference type="ARBA" id="ARBA00022737"/>
    </source>
</evidence>
<evidence type="ECO:0000313" key="9">
    <source>
        <dbReference type="EMBL" id="TPX58668.1"/>
    </source>
</evidence>
<keyword evidence="10" id="KW-1185">Reference proteome</keyword>
<keyword evidence="5 7" id="KW-0802">TPR repeat</keyword>
<evidence type="ECO:0000313" key="10">
    <source>
        <dbReference type="Proteomes" id="UP000320333"/>
    </source>
</evidence>
<reference evidence="9 10" key="1">
    <citation type="journal article" date="2019" name="Sci. Rep.">
        <title>Comparative genomics of chytrid fungi reveal insights into the obligate biotrophic and pathogenic lifestyle of Synchytrium endobioticum.</title>
        <authorList>
            <person name="van de Vossenberg B.T.L.H."/>
            <person name="Warris S."/>
            <person name="Nguyen H.D.T."/>
            <person name="van Gent-Pelzer M.P.E."/>
            <person name="Joly D.L."/>
            <person name="van de Geest H.C."/>
            <person name="Bonants P.J.M."/>
            <person name="Smith D.S."/>
            <person name="Levesque C.A."/>
            <person name="van der Lee T.A.J."/>
        </authorList>
    </citation>
    <scope>NUCLEOTIDE SEQUENCE [LARGE SCALE GENOMIC DNA]</scope>
    <source>
        <strain evidence="9 10">CBS 675.73</strain>
    </source>
</reference>
<feature type="repeat" description="TPR" evidence="7">
    <location>
        <begin position="438"/>
        <end position="471"/>
    </location>
</feature>
<keyword evidence="6" id="KW-0131">Cell cycle</keyword>
<keyword evidence="3" id="KW-0498">Mitosis</keyword>
<dbReference type="STRING" id="246404.A0A507E6C2"/>
<sequence>MDSNSATALLHAAVECRQRCLHASSLWLSEMALLAGNSDEQRQEHPEHNQTQEHINHTDAVLVHAQGLFSMNQFSRAAAALSQPTPSYRTPKSIQLDRKKRFLRGYAMLLQHDATATEAKKSDPELLATVLRELEALEKSDWDGFLHFLQALVYKRLKRRDRAYASLVAAVCAYPHLWAAWEELVFHVNSFDQLQKILQHVASVPQASVCLQYFIFLVKKNVCTIADASQQLSVLYSTLPSSAQSNQQSINTNSNINPTNQASPSINVTLLLAEASMFYHHQDHPTSVALFEQVYAQSPFLLDKVDEYANALYVLEDGSRLSHLAHRCTQIDAFRPETCIAIANYYSLRREHEKAVTYLKRAVALDAGNSLPWTLIGHEYLEMKNQNAAIEVYRKAVDINDRDFRAWYALGNLYQMLRMPLYALFYFQKATALKCYDSRFWCGLASCYEDLKNYPDAIKCYKRAISADEKLHMSQGVVHGTSSASGGGGGAMIKIARLYNKMSLAFDVSGAALDGFGSAVVNGKSSGGERAASSAVGTAAAAAACYRAVFSAGSDGQASEVNHADAYEAAEFLVRHAIATHQFAGVRLYLDILEETEDGKALARECRAVMNSKSK</sequence>
<dbReference type="SMART" id="SM00028">
    <property type="entry name" value="TPR"/>
    <property type="match status" value="5"/>
</dbReference>
<dbReference type="Pfam" id="PF13181">
    <property type="entry name" value="TPR_8"/>
    <property type="match status" value="1"/>
</dbReference>
<dbReference type="InterPro" id="IPR019734">
    <property type="entry name" value="TPR_rpt"/>
</dbReference>
<evidence type="ECO:0000256" key="6">
    <source>
        <dbReference type="ARBA" id="ARBA00023306"/>
    </source>
</evidence>
<dbReference type="PANTHER" id="PTHR12558">
    <property type="entry name" value="CELL DIVISION CYCLE 16,23,27"/>
    <property type="match status" value="1"/>
</dbReference>
<keyword evidence="4" id="KW-0833">Ubl conjugation pathway</keyword>
<evidence type="ECO:0000256" key="1">
    <source>
        <dbReference type="ARBA" id="ARBA00022618"/>
    </source>
</evidence>
<feature type="repeat" description="TPR" evidence="7">
    <location>
        <begin position="370"/>
        <end position="403"/>
    </location>
</feature>
<dbReference type="Pfam" id="PF13414">
    <property type="entry name" value="TPR_11"/>
    <property type="match status" value="1"/>
</dbReference>
<feature type="domain" description="Cdc23" evidence="8">
    <location>
        <begin position="7"/>
        <end position="243"/>
    </location>
</feature>
<organism evidence="9 10">
    <name type="scientific">Chytriomyces confervae</name>
    <dbReference type="NCBI Taxonomy" id="246404"/>
    <lineage>
        <taxon>Eukaryota</taxon>
        <taxon>Fungi</taxon>
        <taxon>Fungi incertae sedis</taxon>
        <taxon>Chytridiomycota</taxon>
        <taxon>Chytridiomycota incertae sedis</taxon>
        <taxon>Chytridiomycetes</taxon>
        <taxon>Chytridiales</taxon>
        <taxon>Chytriomycetaceae</taxon>
        <taxon>Chytriomyces</taxon>
    </lineage>
</organism>
<dbReference type="PANTHER" id="PTHR12558:SF10">
    <property type="entry name" value="CELL DIVISION CYCLE PROTEIN 23 HOMOLOG"/>
    <property type="match status" value="1"/>
</dbReference>
<dbReference type="EMBL" id="QEAP01000733">
    <property type="protein sequence ID" value="TPX58668.1"/>
    <property type="molecule type" value="Genomic_DNA"/>
</dbReference>
<protein>
    <recommendedName>
        <fullName evidence="8">Cdc23 domain-containing protein</fullName>
    </recommendedName>
</protein>
<dbReference type="OrthoDB" id="10262026at2759"/>
<evidence type="ECO:0000256" key="7">
    <source>
        <dbReference type="PROSITE-ProRule" id="PRU00339"/>
    </source>
</evidence>
<evidence type="ECO:0000256" key="3">
    <source>
        <dbReference type="ARBA" id="ARBA00022776"/>
    </source>
</evidence>
<dbReference type="GO" id="GO:0005680">
    <property type="term" value="C:anaphase-promoting complex"/>
    <property type="evidence" value="ECO:0007669"/>
    <property type="project" value="InterPro"/>
</dbReference>
<dbReference type="InterPro" id="IPR007192">
    <property type="entry name" value="APC8"/>
</dbReference>
<dbReference type="GO" id="GO:0045842">
    <property type="term" value="P:positive regulation of mitotic metaphase/anaphase transition"/>
    <property type="evidence" value="ECO:0007669"/>
    <property type="project" value="TreeGrafter"/>
</dbReference>
<dbReference type="Pfam" id="PF00515">
    <property type="entry name" value="TPR_1"/>
    <property type="match status" value="1"/>
</dbReference>
<evidence type="ECO:0000256" key="5">
    <source>
        <dbReference type="ARBA" id="ARBA00022803"/>
    </source>
</evidence>
<dbReference type="PROSITE" id="PS50005">
    <property type="entry name" value="TPR"/>
    <property type="match status" value="2"/>
</dbReference>
<evidence type="ECO:0000256" key="4">
    <source>
        <dbReference type="ARBA" id="ARBA00022786"/>
    </source>
</evidence>
<dbReference type="AlphaFoldDB" id="A0A507E6C2"/>
<evidence type="ECO:0000259" key="8">
    <source>
        <dbReference type="Pfam" id="PF04049"/>
    </source>
</evidence>